<dbReference type="SUPFAM" id="SSF55729">
    <property type="entry name" value="Acyl-CoA N-acyltransferases (Nat)"/>
    <property type="match status" value="1"/>
</dbReference>
<dbReference type="Proteomes" id="UP000257055">
    <property type="component" value="Unassembled WGS sequence"/>
</dbReference>
<sequence>MDIHEIDWEVNQERLIELLEADAASLEATILPYQKSIFSFAAYESGEYVGGITGEILWNTMHVSLLAVDPTQKGKGIGTTLLKQVEEYAKQNQCTQIHLETMSYQAPRFYEKNGFKVFGELANFMQHGVTRFYLVKYLL</sequence>
<proteinExistence type="predicted"/>
<keyword evidence="5" id="KW-1185">Reference proteome</keyword>
<protein>
    <recommendedName>
        <fullName evidence="3">N-acetyltransferase domain-containing protein</fullName>
    </recommendedName>
</protein>
<dbReference type="EMBL" id="LARY01000001">
    <property type="protein sequence ID" value="RDX02196.1"/>
    <property type="molecule type" value="Genomic_DNA"/>
</dbReference>
<dbReference type="Gene3D" id="3.40.630.30">
    <property type="match status" value="1"/>
</dbReference>
<dbReference type="RefSeq" id="WP_165849930.1">
    <property type="nucleotide sequence ID" value="NZ_LARY01000001.1"/>
</dbReference>
<evidence type="ECO:0000313" key="4">
    <source>
        <dbReference type="EMBL" id="RDX02196.1"/>
    </source>
</evidence>
<evidence type="ECO:0000256" key="2">
    <source>
        <dbReference type="ARBA" id="ARBA00023315"/>
    </source>
</evidence>
<evidence type="ECO:0000313" key="5">
    <source>
        <dbReference type="Proteomes" id="UP000257055"/>
    </source>
</evidence>
<keyword evidence="1" id="KW-0808">Transferase</keyword>
<organism evidence="4 5">
    <name type="scientific">Listeria kieliensis</name>
    <dbReference type="NCBI Taxonomy" id="1621700"/>
    <lineage>
        <taxon>Bacteria</taxon>
        <taxon>Bacillati</taxon>
        <taxon>Bacillota</taxon>
        <taxon>Bacilli</taxon>
        <taxon>Bacillales</taxon>
        <taxon>Listeriaceae</taxon>
        <taxon>Listeria</taxon>
    </lineage>
</organism>
<evidence type="ECO:0000259" key="3">
    <source>
        <dbReference type="PROSITE" id="PS51186"/>
    </source>
</evidence>
<dbReference type="InterPro" id="IPR016181">
    <property type="entry name" value="Acyl_CoA_acyltransferase"/>
</dbReference>
<dbReference type="InterPro" id="IPR050680">
    <property type="entry name" value="YpeA/RimI_acetyltransf"/>
</dbReference>
<keyword evidence="2" id="KW-0012">Acyltransferase</keyword>
<dbReference type="CDD" id="cd04301">
    <property type="entry name" value="NAT_SF"/>
    <property type="match status" value="1"/>
</dbReference>
<feature type="domain" description="N-acetyltransferase" evidence="3">
    <location>
        <begin position="1"/>
        <end position="139"/>
    </location>
</feature>
<comment type="caution">
    <text evidence="4">The sequence shown here is derived from an EMBL/GenBank/DDBJ whole genome shotgun (WGS) entry which is preliminary data.</text>
</comment>
<gene>
    <name evidence="4" type="ORF">UR08_01290</name>
</gene>
<name>A0A3D8TSY6_9LIST</name>
<reference evidence="5" key="1">
    <citation type="submission" date="2015-04" db="EMBL/GenBank/DDBJ databases">
        <authorList>
            <person name="Schardt J."/>
            <person name="Mueller-Herbst S."/>
            <person name="Scherer S."/>
            <person name="Huptas C."/>
        </authorList>
    </citation>
    <scope>NUCLEOTIDE SEQUENCE [LARGE SCALE GENOMIC DNA]</scope>
    <source>
        <strain evidence="5">Kiel-L1</strain>
    </source>
</reference>
<dbReference type="InterPro" id="IPR000182">
    <property type="entry name" value="GNAT_dom"/>
</dbReference>
<accession>A0A3D8TSY6</accession>
<dbReference type="AlphaFoldDB" id="A0A3D8TSY6"/>
<evidence type="ECO:0000256" key="1">
    <source>
        <dbReference type="ARBA" id="ARBA00022679"/>
    </source>
</evidence>
<dbReference type="Pfam" id="PF00583">
    <property type="entry name" value="Acetyltransf_1"/>
    <property type="match status" value="1"/>
</dbReference>
<dbReference type="PROSITE" id="PS51186">
    <property type="entry name" value="GNAT"/>
    <property type="match status" value="1"/>
</dbReference>
<dbReference type="PANTHER" id="PTHR43420">
    <property type="entry name" value="ACETYLTRANSFERASE"/>
    <property type="match status" value="1"/>
</dbReference>
<dbReference type="GO" id="GO:0016747">
    <property type="term" value="F:acyltransferase activity, transferring groups other than amino-acyl groups"/>
    <property type="evidence" value="ECO:0007669"/>
    <property type="project" value="InterPro"/>
</dbReference>